<dbReference type="AlphaFoldDB" id="H2ZB56"/>
<dbReference type="Gene3D" id="1.10.150.240">
    <property type="entry name" value="Putative phosphatase, domain 2"/>
    <property type="match status" value="1"/>
</dbReference>
<reference evidence="1" key="3">
    <citation type="submission" date="2025-09" db="UniProtKB">
        <authorList>
            <consortium name="Ensembl"/>
        </authorList>
    </citation>
    <scope>IDENTIFICATION</scope>
</reference>
<dbReference type="SUPFAM" id="SSF56784">
    <property type="entry name" value="HAD-like"/>
    <property type="match status" value="1"/>
</dbReference>
<dbReference type="GO" id="GO:1990738">
    <property type="term" value="F:pseudouridine 5'-phosphatase activity"/>
    <property type="evidence" value="ECO:0007669"/>
    <property type="project" value="UniProtKB-EC"/>
</dbReference>
<dbReference type="SFLD" id="SFLDG01135">
    <property type="entry name" value="C1.5.6:_HAD__Beta-PGM__Phospha"/>
    <property type="match status" value="1"/>
</dbReference>
<protein>
    <recommendedName>
        <fullName evidence="3">Pseudouridine 5'-phosphatase</fullName>
    </recommendedName>
</protein>
<dbReference type="InterPro" id="IPR006439">
    <property type="entry name" value="HAD-SF_hydro_IA"/>
</dbReference>
<dbReference type="Ensembl" id="ENSCSAVT00000014994.1">
    <property type="protein sequence ID" value="ENSCSAVP00000014821.1"/>
    <property type="gene ID" value="ENSCSAVG00000008670.1"/>
</dbReference>
<dbReference type="PANTHER" id="PTHR18901">
    <property type="entry name" value="2-DEOXYGLUCOSE-6-PHOSPHATE PHOSPHATASE 2"/>
    <property type="match status" value="1"/>
</dbReference>
<keyword evidence="2" id="KW-1185">Reference proteome</keyword>
<dbReference type="eggNOG" id="KOG2914">
    <property type="taxonomic scope" value="Eukaryota"/>
</dbReference>
<evidence type="ECO:0000313" key="1">
    <source>
        <dbReference type="Ensembl" id="ENSCSAVP00000014821.1"/>
    </source>
</evidence>
<dbReference type="Proteomes" id="UP000007875">
    <property type="component" value="Unassembled WGS sequence"/>
</dbReference>
<accession>H2ZB56</accession>
<dbReference type="PANTHER" id="PTHR18901:SF38">
    <property type="entry name" value="PSEUDOURIDINE-5'-PHOSPHATASE"/>
    <property type="match status" value="1"/>
</dbReference>
<dbReference type="InParanoid" id="H2ZB56"/>
<sequence>MSIYMHISKICYLNMYRRVTHVIFDMDGLLLNTEDLYTMAFQNICSAYGKTYDWSIKIKIMGKKPDIAAQYVLDCLEIPLTYLQWKEKFNSQMDTVFSKSKLLPGVQKLVSHLKSKGIPIAICSGSSKAAYIAKTSHHSEFFSQFNPIVLCGDDPEVKHGKPHPEAYLVTNSRFQSPPDPESVLVFEDAPNGVVAGIEANMQVVMVPDQRVPKELTDKATLVLKSLEDFKPELFGLPPF</sequence>
<evidence type="ECO:0000313" key="2">
    <source>
        <dbReference type="Proteomes" id="UP000007875"/>
    </source>
</evidence>
<dbReference type="InterPro" id="IPR041492">
    <property type="entry name" value="HAD_2"/>
</dbReference>
<dbReference type="FunCoup" id="H2ZB56">
    <property type="interactions" value="10"/>
</dbReference>
<dbReference type="Gene3D" id="3.40.50.1000">
    <property type="entry name" value="HAD superfamily/HAD-like"/>
    <property type="match status" value="1"/>
</dbReference>
<dbReference type="Pfam" id="PF13419">
    <property type="entry name" value="HAD_2"/>
    <property type="match status" value="1"/>
</dbReference>
<evidence type="ECO:0008006" key="3">
    <source>
        <dbReference type="Google" id="ProtNLM"/>
    </source>
</evidence>
<dbReference type="OMA" id="IWCPHPG"/>
<organism evidence="1 2">
    <name type="scientific">Ciona savignyi</name>
    <name type="common">Pacific transparent sea squirt</name>
    <dbReference type="NCBI Taxonomy" id="51511"/>
    <lineage>
        <taxon>Eukaryota</taxon>
        <taxon>Metazoa</taxon>
        <taxon>Chordata</taxon>
        <taxon>Tunicata</taxon>
        <taxon>Ascidiacea</taxon>
        <taxon>Phlebobranchia</taxon>
        <taxon>Cionidae</taxon>
        <taxon>Ciona</taxon>
    </lineage>
</organism>
<dbReference type="HOGENOM" id="CLU_045011_13_0_1"/>
<dbReference type="InterPro" id="IPR036412">
    <property type="entry name" value="HAD-like_sf"/>
</dbReference>
<dbReference type="GO" id="GO:0046872">
    <property type="term" value="F:metal ion binding"/>
    <property type="evidence" value="ECO:0007669"/>
    <property type="project" value="UniProtKB-KW"/>
</dbReference>
<dbReference type="STRING" id="51511.ENSCSAVP00000014821"/>
<proteinExistence type="predicted"/>
<dbReference type="InterPro" id="IPR023214">
    <property type="entry name" value="HAD_sf"/>
</dbReference>
<dbReference type="NCBIfam" id="TIGR01509">
    <property type="entry name" value="HAD-SF-IA-v3"/>
    <property type="match status" value="1"/>
</dbReference>
<dbReference type="SFLD" id="SFLDS00003">
    <property type="entry name" value="Haloacid_Dehalogenase"/>
    <property type="match status" value="1"/>
</dbReference>
<dbReference type="GeneTree" id="ENSGT00390000014753"/>
<reference evidence="1" key="2">
    <citation type="submission" date="2025-08" db="UniProtKB">
        <authorList>
            <consortium name="Ensembl"/>
        </authorList>
    </citation>
    <scope>IDENTIFICATION</scope>
</reference>
<name>H2ZB56_CIOSA</name>
<dbReference type="InterPro" id="IPR023198">
    <property type="entry name" value="PGP-like_dom2"/>
</dbReference>
<dbReference type="SFLD" id="SFLDG01129">
    <property type="entry name" value="C1.5:_HAD__Beta-PGM__Phosphata"/>
    <property type="match status" value="1"/>
</dbReference>
<reference evidence="2" key="1">
    <citation type="submission" date="2003-08" db="EMBL/GenBank/DDBJ databases">
        <authorList>
            <person name="Birren B."/>
            <person name="Nusbaum C."/>
            <person name="Abebe A."/>
            <person name="Abouelleil A."/>
            <person name="Adekoya E."/>
            <person name="Ait-zahra M."/>
            <person name="Allen N."/>
            <person name="Allen T."/>
            <person name="An P."/>
            <person name="Anderson M."/>
            <person name="Anderson S."/>
            <person name="Arachchi H."/>
            <person name="Armbruster J."/>
            <person name="Bachantsang P."/>
            <person name="Baldwin J."/>
            <person name="Barry A."/>
            <person name="Bayul T."/>
            <person name="Blitshsteyn B."/>
            <person name="Bloom T."/>
            <person name="Blye J."/>
            <person name="Boguslavskiy L."/>
            <person name="Borowsky M."/>
            <person name="Boukhgalter B."/>
            <person name="Brunache A."/>
            <person name="Butler J."/>
            <person name="Calixte N."/>
            <person name="Calvo S."/>
            <person name="Camarata J."/>
            <person name="Campo K."/>
            <person name="Chang J."/>
            <person name="Cheshatsang Y."/>
            <person name="Citroen M."/>
            <person name="Collymore A."/>
            <person name="Considine T."/>
            <person name="Cook A."/>
            <person name="Cooke P."/>
            <person name="Corum B."/>
            <person name="Cuomo C."/>
            <person name="David R."/>
            <person name="Dawoe T."/>
            <person name="Degray S."/>
            <person name="Dodge S."/>
            <person name="Dooley K."/>
            <person name="Dorje P."/>
            <person name="Dorjee K."/>
            <person name="Dorris L."/>
            <person name="Duffey N."/>
            <person name="Dupes A."/>
            <person name="Elkins T."/>
            <person name="Engels R."/>
            <person name="Erickson J."/>
            <person name="Farina A."/>
            <person name="Faro S."/>
            <person name="Ferreira P."/>
            <person name="Fischer H."/>
            <person name="Fitzgerald M."/>
            <person name="Foley K."/>
            <person name="Gage D."/>
            <person name="Galagan J."/>
            <person name="Gearin G."/>
            <person name="Gnerre S."/>
            <person name="Gnirke A."/>
            <person name="Goyette A."/>
            <person name="Graham J."/>
            <person name="Grandbois E."/>
            <person name="Gyaltsen K."/>
            <person name="Hafez N."/>
            <person name="Hagopian D."/>
            <person name="Hagos B."/>
            <person name="Hall J."/>
            <person name="Hatcher B."/>
            <person name="Heller A."/>
            <person name="Higgins H."/>
            <person name="Honan T."/>
            <person name="Horn A."/>
            <person name="Houde N."/>
            <person name="Hughes L."/>
            <person name="Hulme W."/>
            <person name="Husby E."/>
            <person name="Iliev I."/>
            <person name="Jaffe D."/>
            <person name="Jones C."/>
            <person name="Kamal M."/>
            <person name="Kamat A."/>
            <person name="Kamvysselis M."/>
            <person name="Karlsson E."/>
            <person name="Kells C."/>
            <person name="Kieu A."/>
            <person name="Kisner P."/>
            <person name="Kodira C."/>
            <person name="Kulbokas E."/>
            <person name="Labutti K."/>
            <person name="Lama D."/>
            <person name="Landers T."/>
            <person name="Leger J."/>
            <person name="Levine S."/>
            <person name="Lewis D."/>
            <person name="Lewis T."/>
            <person name="Lindblad-toh K."/>
            <person name="Liu X."/>
            <person name="Lokyitsang T."/>
            <person name="Lokyitsang Y."/>
            <person name="Lucien O."/>
            <person name="Lui A."/>
            <person name="Ma L.J."/>
            <person name="Mabbitt R."/>
            <person name="Macdonald J."/>
            <person name="Maclean C."/>
            <person name="Major J."/>
            <person name="Manning J."/>
            <person name="Marabella R."/>
            <person name="Maru K."/>
            <person name="Matthews C."/>
            <person name="Mauceli E."/>
            <person name="Mccarthy M."/>
            <person name="Mcdonough S."/>
            <person name="Mcghee T."/>
            <person name="Meldrim J."/>
            <person name="Meneus L."/>
            <person name="Mesirov J."/>
            <person name="Mihalev A."/>
            <person name="Mihova T."/>
            <person name="Mikkelsen T."/>
            <person name="Mlenga V."/>
            <person name="Moru K."/>
            <person name="Mozes J."/>
            <person name="Mulrain L."/>
            <person name="Munson G."/>
            <person name="Naylor J."/>
            <person name="Newes C."/>
            <person name="Nguyen C."/>
            <person name="Nguyen N."/>
            <person name="Nguyen T."/>
            <person name="Nicol R."/>
            <person name="Nielsen C."/>
            <person name="Nizzari M."/>
            <person name="Norbu C."/>
            <person name="Norbu N."/>
            <person name="O'donnell P."/>
            <person name="Okoawo O."/>
            <person name="O'leary S."/>
            <person name="Omotosho B."/>
            <person name="O'neill K."/>
            <person name="Osman S."/>
            <person name="Parker S."/>
            <person name="Perrin D."/>
            <person name="Phunkhang P."/>
            <person name="Piqani B."/>
            <person name="Purcell S."/>
            <person name="Rachupka T."/>
            <person name="Ramasamy U."/>
            <person name="Rameau R."/>
            <person name="Ray V."/>
            <person name="Raymond C."/>
            <person name="Retta R."/>
            <person name="Richardson S."/>
            <person name="Rise C."/>
            <person name="Rodriguez J."/>
            <person name="Rogers J."/>
            <person name="Rogov P."/>
            <person name="Rutman M."/>
            <person name="Schupbach R."/>
            <person name="Seaman C."/>
            <person name="Settipalli S."/>
            <person name="Sharpe T."/>
            <person name="Sheridan J."/>
            <person name="Sherpa N."/>
            <person name="Shi J."/>
            <person name="Smirnov S."/>
            <person name="Smith C."/>
            <person name="Sougnez C."/>
            <person name="Spencer B."/>
            <person name="Stalker J."/>
            <person name="Stange-thomann N."/>
            <person name="Stavropoulos S."/>
            <person name="Stetson K."/>
            <person name="Stone C."/>
            <person name="Stone S."/>
            <person name="Stubbs M."/>
            <person name="Talamas J."/>
            <person name="Tchuinga P."/>
            <person name="Tenzing P."/>
            <person name="Tesfaye S."/>
            <person name="Theodore J."/>
            <person name="Thoulutsang Y."/>
            <person name="Topham K."/>
            <person name="Towey S."/>
            <person name="Tsamla T."/>
            <person name="Tsomo N."/>
            <person name="Vallee D."/>
            <person name="Vassiliev H."/>
            <person name="Venkataraman V."/>
            <person name="Vinson J."/>
            <person name="Vo A."/>
            <person name="Wade C."/>
            <person name="Wang S."/>
            <person name="Wangchuk T."/>
            <person name="Wangdi T."/>
            <person name="Whittaker C."/>
            <person name="Wilkinson J."/>
            <person name="Wu Y."/>
            <person name="Wyman D."/>
            <person name="Yadav S."/>
            <person name="Yang S."/>
            <person name="Yang X."/>
            <person name="Yeager S."/>
            <person name="Yee E."/>
            <person name="Young G."/>
            <person name="Zainoun J."/>
            <person name="Zembeck L."/>
            <person name="Zimmer A."/>
            <person name="Zody M."/>
            <person name="Lander E."/>
        </authorList>
    </citation>
    <scope>NUCLEOTIDE SEQUENCE [LARGE SCALE GENOMIC DNA]</scope>
</reference>